<dbReference type="SUPFAM" id="SSF143791">
    <property type="entry name" value="DUSP-like"/>
    <property type="match status" value="1"/>
</dbReference>
<sequence>MTEMAVSSSPEATPEEEKMAIRDISMSAESQTKEGDIFYLITQRWWQDWLEYVNQNQAAITNDGSSSDRPDSIGLNNLKRPSAIDNSDLIYEAELENSTVGIELHDTLVEGTDYILLPQEVWNQLYICRVSFPITSTLEYPSSASSLVKTSFNSATNTISFGLCLYLCSLFAEFGSVWLCKTRLKVHHISPLAQLVVAISSVPHSQPPVPLAPFLPTPSFHLFRRVNLYTWLEDIPLSTSSPEVSDCPPPLATFSLPSLIPPAPLVYSRRRIASPIPSSSFVAPSSDFGNPDLPAHWYGGGPTLARKVINSGLSQTELAVEVYPLHLQLHLMPKGDKSMIRISKKVWIWDYYGRRKHALMNDMGKTLDDANIQMDQDILVEVVGNSDAALGGCLSSVQENGSADKEATLVLVEPSKSSFSIAGGLSASKGVSRNCNSQSSQFQNLTSPGRESDNTYGISGVTTRGSSCGLTGLLNLGNTCFMNSAIQCLVHTPEFARYFREDYHKEINWQNPLGMVGELALAFGDLLRKLWAPGRTPVAPRPFKAKLARFAPQFSGYNQHDSQELLAFLLDGLHEDLNRVKHKPYIKSRDADGRPDEEVADEYWANHIARNDSIIVDVFQSTITRTMTVTVFTCDGSALPSACTVTVPKQGRYRDLIQTISNACSLKHNEKLLLAEIRGHLIHRFLEDPLVSLSSIKDDDHLAAYKIPKFVKNTKFLHLVHRQEERETGNVKSTMGWRPYGTPLVSPVSCDEIITRGDIQSMVHTMLSPMLRTESVGHPDISDTNTSLPASDLSLTTSTTEACTDSNIEDSVHRDGGSLKSATLTKLALQLVDENNACIDLAVGEDKAVNLSSSSRSILVFIDWWGKLLKNYDTHYLENLPEVFRYGPVMKKARNEPLSLYTCLEAFLREEPLVPEDMWYCPQCKERRQASKKLDLWRLPEVLVIHLKRFSYSRSLKHKLETFVNFPIRDFDLTNYVANKSSPRRLLYELYALTNHYGGMGSGHYTAHIKLLDENRWYNFDDSHISPINEEDVKLGAAYVLFYKRVKTDDASLSNGAQSSAGHNIYSRR</sequence>
<dbReference type="PROSITE" id="PS00972">
    <property type="entry name" value="USP_1"/>
    <property type="match status" value="1"/>
</dbReference>
<comment type="caution">
    <text evidence="5">The sequence shown here is derived from an EMBL/GenBank/DDBJ whole genome shotgun (WGS) entry which is preliminary data.</text>
</comment>
<comment type="similarity">
    <text evidence="1">Belongs to the peptidase C19 family.</text>
</comment>
<dbReference type="SUPFAM" id="SSF54001">
    <property type="entry name" value="Cysteine proteinases"/>
    <property type="match status" value="1"/>
</dbReference>
<protein>
    <submittedName>
        <fullName evidence="5">Ubiquitin-specific protease 5</fullName>
    </submittedName>
</protein>
<dbReference type="CDD" id="cd02674">
    <property type="entry name" value="Peptidase_C19R"/>
    <property type="match status" value="1"/>
</dbReference>
<dbReference type="Gene3D" id="3.90.70.10">
    <property type="entry name" value="Cysteine proteinases"/>
    <property type="match status" value="2"/>
</dbReference>
<keyword evidence="6" id="KW-1185">Reference proteome</keyword>
<evidence type="ECO:0000313" key="6">
    <source>
        <dbReference type="Proteomes" id="UP000585474"/>
    </source>
</evidence>
<evidence type="ECO:0000259" key="3">
    <source>
        <dbReference type="PROSITE" id="PS50235"/>
    </source>
</evidence>
<dbReference type="Proteomes" id="UP000585474">
    <property type="component" value="Unassembled WGS sequence"/>
</dbReference>
<dbReference type="InterPro" id="IPR018200">
    <property type="entry name" value="USP_CS"/>
</dbReference>
<dbReference type="GO" id="GO:0004843">
    <property type="term" value="F:cysteine-type deubiquitinase activity"/>
    <property type="evidence" value="ECO:0007669"/>
    <property type="project" value="InterPro"/>
</dbReference>
<evidence type="ECO:0000313" key="5">
    <source>
        <dbReference type="EMBL" id="GFZ01805.1"/>
    </source>
</evidence>
<name>A0A7J0FSY9_9ERIC</name>
<dbReference type="InterPro" id="IPR050185">
    <property type="entry name" value="Ub_carboxyl-term_hydrolase"/>
</dbReference>
<dbReference type="Gene3D" id="3.30.2230.10">
    <property type="entry name" value="DUSP-like"/>
    <property type="match status" value="1"/>
</dbReference>
<dbReference type="InterPro" id="IPR038765">
    <property type="entry name" value="Papain-like_cys_pep_sf"/>
</dbReference>
<dbReference type="GO" id="GO:0006508">
    <property type="term" value="P:proteolysis"/>
    <property type="evidence" value="ECO:0007669"/>
    <property type="project" value="UniProtKB-KW"/>
</dbReference>
<dbReference type="AlphaFoldDB" id="A0A7J0FSY9"/>
<reference evidence="5 6" key="1">
    <citation type="submission" date="2019-07" db="EMBL/GenBank/DDBJ databases">
        <title>De Novo Assembly of kiwifruit Actinidia rufa.</title>
        <authorList>
            <person name="Sugita-Konishi S."/>
            <person name="Sato K."/>
            <person name="Mori E."/>
            <person name="Abe Y."/>
            <person name="Kisaki G."/>
            <person name="Hamano K."/>
            <person name="Suezawa K."/>
            <person name="Otani M."/>
            <person name="Fukuda T."/>
            <person name="Manabe T."/>
            <person name="Gomi K."/>
            <person name="Tabuchi M."/>
            <person name="Akimitsu K."/>
            <person name="Kataoka I."/>
        </authorList>
    </citation>
    <scope>NUCLEOTIDE SEQUENCE [LARGE SCALE GENOMIC DNA]</scope>
    <source>
        <strain evidence="6">cv. Fuchu</strain>
    </source>
</reference>
<dbReference type="OrthoDB" id="292964at2759"/>
<keyword evidence="5" id="KW-0645">Protease</keyword>
<gene>
    <name evidence="5" type="ORF">Acr_15g0004140</name>
</gene>
<organism evidence="5 6">
    <name type="scientific">Actinidia rufa</name>
    <dbReference type="NCBI Taxonomy" id="165716"/>
    <lineage>
        <taxon>Eukaryota</taxon>
        <taxon>Viridiplantae</taxon>
        <taxon>Streptophyta</taxon>
        <taxon>Embryophyta</taxon>
        <taxon>Tracheophyta</taxon>
        <taxon>Spermatophyta</taxon>
        <taxon>Magnoliopsida</taxon>
        <taxon>eudicotyledons</taxon>
        <taxon>Gunneridae</taxon>
        <taxon>Pentapetalae</taxon>
        <taxon>asterids</taxon>
        <taxon>Ericales</taxon>
        <taxon>Actinidiaceae</taxon>
        <taxon>Actinidia</taxon>
    </lineage>
</organism>
<feature type="domain" description="USP" evidence="3">
    <location>
        <begin position="471"/>
        <end position="1046"/>
    </location>
</feature>
<proteinExistence type="inferred from homology"/>
<dbReference type="PROSITE" id="PS51283">
    <property type="entry name" value="DUSP"/>
    <property type="match status" value="1"/>
</dbReference>
<feature type="domain" description="DUSP" evidence="4">
    <location>
        <begin position="12"/>
        <end position="143"/>
    </location>
</feature>
<dbReference type="PROSITE" id="PS50235">
    <property type="entry name" value="USP_3"/>
    <property type="match status" value="1"/>
</dbReference>
<dbReference type="InterPro" id="IPR006615">
    <property type="entry name" value="Pept_C19_DUSP"/>
</dbReference>
<dbReference type="PANTHER" id="PTHR21646">
    <property type="entry name" value="UBIQUITIN CARBOXYL-TERMINAL HYDROLASE"/>
    <property type="match status" value="1"/>
</dbReference>
<dbReference type="PANTHER" id="PTHR21646:SF18">
    <property type="entry name" value="UBIQUITIN CARBOXYL-TERMINAL HYDROLASE 5"/>
    <property type="match status" value="1"/>
</dbReference>
<evidence type="ECO:0000256" key="2">
    <source>
        <dbReference type="ARBA" id="ARBA00037450"/>
    </source>
</evidence>
<accession>A0A7J0FSY9</accession>
<dbReference type="InterPro" id="IPR028889">
    <property type="entry name" value="USP"/>
</dbReference>
<evidence type="ECO:0000259" key="4">
    <source>
        <dbReference type="PROSITE" id="PS51283"/>
    </source>
</evidence>
<dbReference type="Pfam" id="PF00443">
    <property type="entry name" value="UCH"/>
    <property type="match status" value="1"/>
</dbReference>
<keyword evidence="5" id="KW-0378">Hydrolase</keyword>
<dbReference type="InterPro" id="IPR001394">
    <property type="entry name" value="Peptidase_C19_UCH"/>
</dbReference>
<comment type="function">
    <text evidence="2">Recognizes and hydrolyzes the peptide bond at the C-terminal Gly of ubiquitin. Involved in the processing of poly-ubiquitin precursors as well as that of ubiquitinated proteins.</text>
</comment>
<dbReference type="CDD" id="cd02257">
    <property type="entry name" value="Peptidase_C19"/>
    <property type="match status" value="1"/>
</dbReference>
<dbReference type="Pfam" id="PF06337">
    <property type="entry name" value="DUSP"/>
    <property type="match status" value="1"/>
</dbReference>
<dbReference type="SMART" id="SM00695">
    <property type="entry name" value="DUSP"/>
    <property type="match status" value="1"/>
</dbReference>
<dbReference type="GO" id="GO:0016579">
    <property type="term" value="P:protein deubiquitination"/>
    <property type="evidence" value="ECO:0007669"/>
    <property type="project" value="InterPro"/>
</dbReference>
<dbReference type="InterPro" id="IPR035927">
    <property type="entry name" value="DUSP-like_sf"/>
</dbReference>
<dbReference type="EMBL" id="BJWL01000015">
    <property type="protein sequence ID" value="GFZ01805.1"/>
    <property type="molecule type" value="Genomic_DNA"/>
</dbReference>
<dbReference type="PROSITE" id="PS00973">
    <property type="entry name" value="USP_2"/>
    <property type="match status" value="1"/>
</dbReference>
<evidence type="ECO:0000256" key="1">
    <source>
        <dbReference type="ARBA" id="ARBA00009085"/>
    </source>
</evidence>